<keyword evidence="10" id="KW-1185">Reference proteome</keyword>
<evidence type="ECO:0000256" key="1">
    <source>
        <dbReference type="ARBA" id="ARBA00004167"/>
    </source>
</evidence>
<keyword evidence="6" id="KW-0811">Translocation</keyword>
<accession>A0ABN2R5R6</accession>
<comment type="caution">
    <text evidence="9">The sequence shown here is derived from an EMBL/GenBank/DDBJ whole genome shotgun (WGS) entry which is preliminary data.</text>
</comment>
<proteinExistence type="predicted"/>
<evidence type="ECO:0000256" key="6">
    <source>
        <dbReference type="ARBA" id="ARBA00023010"/>
    </source>
</evidence>
<protein>
    <recommendedName>
        <fullName evidence="11">Sec-independent protein translocase TatB</fullName>
    </recommendedName>
</protein>
<keyword evidence="7" id="KW-0472">Membrane</keyword>
<dbReference type="Pfam" id="PF02416">
    <property type="entry name" value="TatA_B_E"/>
    <property type="match status" value="1"/>
</dbReference>
<keyword evidence="5" id="KW-1133">Transmembrane helix</keyword>
<dbReference type="InterPro" id="IPR003369">
    <property type="entry name" value="TatA/B/E"/>
</dbReference>
<evidence type="ECO:0000256" key="3">
    <source>
        <dbReference type="ARBA" id="ARBA00022692"/>
    </source>
</evidence>
<evidence type="ECO:0008006" key="11">
    <source>
        <dbReference type="Google" id="ProtNLM"/>
    </source>
</evidence>
<evidence type="ECO:0000256" key="8">
    <source>
        <dbReference type="SAM" id="MobiDB-lite"/>
    </source>
</evidence>
<evidence type="ECO:0000256" key="7">
    <source>
        <dbReference type="ARBA" id="ARBA00023136"/>
    </source>
</evidence>
<sequence length="117" mass="12949">MFGFSFEKFLVIAVFAILILGPERLPAYAAKLATLVTALRRMTDGAKERMRDEVGPDFDDVDWKKLDPRQYDPRHIIRQALFDEPSAHGEAPDGPTVADVETGRGPAGPVREPSQSP</sequence>
<organism evidence="9 10">
    <name type="scientific">Microbacterium deminutum</name>
    <dbReference type="NCBI Taxonomy" id="344164"/>
    <lineage>
        <taxon>Bacteria</taxon>
        <taxon>Bacillati</taxon>
        <taxon>Actinomycetota</taxon>
        <taxon>Actinomycetes</taxon>
        <taxon>Micrococcales</taxon>
        <taxon>Microbacteriaceae</taxon>
        <taxon>Microbacterium</taxon>
    </lineage>
</organism>
<name>A0ABN2R5R6_9MICO</name>
<evidence type="ECO:0000313" key="9">
    <source>
        <dbReference type="EMBL" id="GAA1964093.1"/>
    </source>
</evidence>
<keyword evidence="3" id="KW-0812">Transmembrane</keyword>
<evidence type="ECO:0000313" key="10">
    <source>
        <dbReference type="Proteomes" id="UP001499933"/>
    </source>
</evidence>
<evidence type="ECO:0000256" key="5">
    <source>
        <dbReference type="ARBA" id="ARBA00022989"/>
    </source>
</evidence>
<dbReference type="Proteomes" id="UP001499933">
    <property type="component" value="Unassembled WGS sequence"/>
</dbReference>
<keyword evidence="2" id="KW-0813">Transport</keyword>
<feature type="region of interest" description="Disordered" evidence="8">
    <location>
        <begin position="82"/>
        <end position="117"/>
    </location>
</feature>
<evidence type="ECO:0000256" key="2">
    <source>
        <dbReference type="ARBA" id="ARBA00022448"/>
    </source>
</evidence>
<dbReference type="PRINTS" id="PR01506">
    <property type="entry name" value="TATBPROTEIN"/>
</dbReference>
<reference evidence="9 10" key="1">
    <citation type="journal article" date="2019" name="Int. J. Syst. Evol. Microbiol.">
        <title>The Global Catalogue of Microorganisms (GCM) 10K type strain sequencing project: providing services to taxonomists for standard genome sequencing and annotation.</title>
        <authorList>
            <consortium name="The Broad Institute Genomics Platform"/>
            <consortium name="The Broad Institute Genome Sequencing Center for Infectious Disease"/>
            <person name="Wu L."/>
            <person name="Ma J."/>
        </authorList>
    </citation>
    <scope>NUCLEOTIDE SEQUENCE [LARGE SCALE GENOMIC DNA]</scope>
    <source>
        <strain evidence="9 10">JCM 14901</strain>
    </source>
</reference>
<gene>
    <name evidence="9" type="ORF">GCM10009776_28590</name>
</gene>
<comment type="subcellular location">
    <subcellularLocation>
        <location evidence="1">Membrane</location>
        <topology evidence="1">Single-pass membrane protein</topology>
    </subcellularLocation>
</comment>
<keyword evidence="4" id="KW-0653">Protein transport</keyword>
<dbReference type="EMBL" id="BAAAOG010000006">
    <property type="protein sequence ID" value="GAA1964093.1"/>
    <property type="molecule type" value="Genomic_DNA"/>
</dbReference>
<dbReference type="RefSeq" id="WP_344095946.1">
    <property type="nucleotide sequence ID" value="NZ_BAAAOG010000006.1"/>
</dbReference>
<evidence type="ECO:0000256" key="4">
    <source>
        <dbReference type="ARBA" id="ARBA00022927"/>
    </source>
</evidence>
<dbReference type="Gene3D" id="1.20.5.3310">
    <property type="match status" value="1"/>
</dbReference>